<evidence type="ECO:0000313" key="1">
    <source>
        <dbReference type="EMBL" id="GBP97408.1"/>
    </source>
</evidence>
<sequence>MIRAVYWYKPLIRRKRGVGRARWDAGADPRRVRLVFLRDEYLSSTATISATAVMLGREGRCAGLCKLYACPSTSRPSIARRTRQLEGSD</sequence>
<organism evidence="1 2">
    <name type="scientific">Eumeta variegata</name>
    <name type="common">Bagworm moth</name>
    <name type="synonym">Eumeta japonica</name>
    <dbReference type="NCBI Taxonomy" id="151549"/>
    <lineage>
        <taxon>Eukaryota</taxon>
        <taxon>Metazoa</taxon>
        <taxon>Ecdysozoa</taxon>
        <taxon>Arthropoda</taxon>
        <taxon>Hexapoda</taxon>
        <taxon>Insecta</taxon>
        <taxon>Pterygota</taxon>
        <taxon>Neoptera</taxon>
        <taxon>Endopterygota</taxon>
        <taxon>Lepidoptera</taxon>
        <taxon>Glossata</taxon>
        <taxon>Ditrysia</taxon>
        <taxon>Tineoidea</taxon>
        <taxon>Psychidae</taxon>
        <taxon>Oiketicinae</taxon>
        <taxon>Eumeta</taxon>
    </lineage>
</organism>
<evidence type="ECO:0000313" key="2">
    <source>
        <dbReference type="Proteomes" id="UP000299102"/>
    </source>
</evidence>
<dbReference type="Proteomes" id="UP000299102">
    <property type="component" value="Unassembled WGS sequence"/>
</dbReference>
<keyword evidence="2" id="KW-1185">Reference proteome</keyword>
<protein>
    <submittedName>
        <fullName evidence="1">Uncharacterized protein</fullName>
    </submittedName>
</protein>
<dbReference type="EMBL" id="BGZK01002931">
    <property type="protein sequence ID" value="GBP97408.1"/>
    <property type="molecule type" value="Genomic_DNA"/>
</dbReference>
<proteinExistence type="predicted"/>
<name>A0A4C2ABC1_EUMVA</name>
<reference evidence="1 2" key="1">
    <citation type="journal article" date="2019" name="Commun. Biol.">
        <title>The bagworm genome reveals a unique fibroin gene that provides high tensile strength.</title>
        <authorList>
            <person name="Kono N."/>
            <person name="Nakamura H."/>
            <person name="Ohtoshi R."/>
            <person name="Tomita M."/>
            <person name="Numata K."/>
            <person name="Arakawa K."/>
        </authorList>
    </citation>
    <scope>NUCLEOTIDE SEQUENCE [LARGE SCALE GENOMIC DNA]</scope>
</reference>
<dbReference type="AlphaFoldDB" id="A0A4C2ABC1"/>
<gene>
    <name evidence="1" type="ORF">EVAR_58065_1</name>
</gene>
<comment type="caution">
    <text evidence="1">The sequence shown here is derived from an EMBL/GenBank/DDBJ whole genome shotgun (WGS) entry which is preliminary data.</text>
</comment>
<accession>A0A4C2ABC1</accession>